<dbReference type="PANTHER" id="PTHR33121">
    <property type="entry name" value="CYCLIC DI-GMP PHOSPHODIESTERASE PDEF"/>
    <property type="match status" value="1"/>
</dbReference>
<dbReference type="PANTHER" id="PTHR33121:SF79">
    <property type="entry name" value="CYCLIC DI-GMP PHOSPHODIESTERASE PDED-RELATED"/>
    <property type="match status" value="1"/>
</dbReference>
<dbReference type="Gene3D" id="3.20.20.450">
    <property type="entry name" value="EAL domain"/>
    <property type="match status" value="1"/>
</dbReference>
<dbReference type="InterPro" id="IPR035919">
    <property type="entry name" value="EAL_sf"/>
</dbReference>
<evidence type="ECO:0000259" key="1">
    <source>
        <dbReference type="PROSITE" id="PS50883"/>
    </source>
</evidence>
<reference evidence="2" key="1">
    <citation type="journal article" date="2015" name="Nature">
        <title>Complex archaea that bridge the gap between prokaryotes and eukaryotes.</title>
        <authorList>
            <person name="Spang A."/>
            <person name="Saw J.H."/>
            <person name="Jorgensen S.L."/>
            <person name="Zaremba-Niedzwiedzka K."/>
            <person name="Martijn J."/>
            <person name="Lind A.E."/>
            <person name="van Eijk R."/>
            <person name="Schleper C."/>
            <person name="Guy L."/>
            <person name="Ettema T.J."/>
        </authorList>
    </citation>
    <scope>NUCLEOTIDE SEQUENCE</scope>
</reference>
<sequence>MRNQIVVKTVPMKSEKYGDYEIQLVKPAAATVTLCTFTSNADIAMYHAKDLGRNSFHFYNEAMADNAEKNIRLVSDLRQAIDKEQFELHYQPKINLADGSIIGAEALIRWRHPENGMIYPLDFISLAESSGIIFDMGEWVIQQACKDCQSWIDMGLGDLTVAVNVSAIQFKRGNISSVIHNALSSSHMAASRLELELTESTLIDDSEKFRAVLSNLRSYGAMFSIDDFGIGYSSMIYLKRLPFDHLKIDREFIRNIHRDPDSRGVVEAIMAVSKQYGLQVTAEGVENREALEILKELGCHFYQGAHFSMPVPCDRFTKLLAA</sequence>
<accession>A0A0F9GI46</accession>
<dbReference type="AlphaFoldDB" id="A0A0F9GI46"/>
<dbReference type="GO" id="GO:0071111">
    <property type="term" value="F:cyclic-guanylate-specific phosphodiesterase activity"/>
    <property type="evidence" value="ECO:0007669"/>
    <property type="project" value="InterPro"/>
</dbReference>
<organism evidence="2">
    <name type="scientific">marine sediment metagenome</name>
    <dbReference type="NCBI Taxonomy" id="412755"/>
    <lineage>
        <taxon>unclassified sequences</taxon>
        <taxon>metagenomes</taxon>
        <taxon>ecological metagenomes</taxon>
    </lineage>
</organism>
<dbReference type="SMART" id="SM00052">
    <property type="entry name" value="EAL"/>
    <property type="match status" value="1"/>
</dbReference>
<comment type="caution">
    <text evidence="2">The sequence shown here is derived from an EMBL/GenBank/DDBJ whole genome shotgun (WGS) entry which is preliminary data.</text>
</comment>
<proteinExistence type="predicted"/>
<dbReference type="EMBL" id="LAZR01026321">
    <property type="protein sequence ID" value="KKL69105.1"/>
    <property type="molecule type" value="Genomic_DNA"/>
</dbReference>
<dbReference type="Pfam" id="PF00563">
    <property type="entry name" value="EAL"/>
    <property type="match status" value="1"/>
</dbReference>
<dbReference type="InterPro" id="IPR001633">
    <property type="entry name" value="EAL_dom"/>
</dbReference>
<dbReference type="SUPFAM" id="SSF141868">
    <property type="entry name" value="EAL domain-like"/>
    <property type="match status" value="1"/>
</dbReference>
<feature type="domain" description="EAL" evidence="1">
    <location>
        <begin position="70"/>
        <end position="322"/>
    </location>
</feature>
<gene>
    <name evidence="2" type="ORF">LCGC14_2118280</name>
</gene>
<evidence type="ECO:0000313" key="2">
    <source>
        <dbReference type="EMBL" id="KKL69105.1"/>
    </source>
</evidence>
<protein>
    <recommendedName>
        <fullName evidence="1">EAL domain-containing protein</fullName>
    </recommendedName>
</protein>
<dbReference type="CDD" id="cd01948">
    <property type="entry name" value="EAL"/>
    <property type="match status" value="1"/>
</dbReference>
<name>A0A0F9GI46_9ZZZZ</name>
<dbReference type="InterPro" id="IPR050706">
    <property type="entry name" value="Cyclic-di-GMP_PDE-like"/>
</dbReference>
<dbReference type="PROSITE" id="PS50883">
    <property type="entry name" value="EAL"/>
    <property type="match status" value="1"/>
</dbReference>